<dbReference type="AlphaFoldDB" id="A0A6M9PW81"/>
<gene>
    <name evidence="2" type="ORF">DCO17_06940</name>
</gene>
<keyword evidence="3" id="KW-1185">Reference proteome</keyword>
<dbReference type="KEGG" id="ptrp:DCO17_06940"/>
<organism evidence="2 3">
    <name type="scientific">Polynucleobacter tropicus</name>
    <dbReference type="NCBI Taxonomy" id="1743174"/>
    <lineage>
        <taxon>Bacteria</taxon>
        <taxon>Pseudomonadati</taxon>
        <taxon>Pseudomonadota</taxon>
        <taxon>Betaproteobacteria</taxon>
        <taxon>Burkholderiales</taxon>
        <taxon>Burkholderiaceae</taxon>
        <taxon>Polynucleobacter</taxon>
    </lineage>
</organism>
<sequence length="149" mass="15755">MKKVNKFSILGVILASVLACSAVQAQAGNVAWNVSVGGGYGGWRPVAYGPGWGHGWGPGWRGNWGYAGGYYGPYAGYYAPPVVYAPPPVVTYAPPPQPVVLAAQPQPAVWYYCAASGKYYPYAQECPSGWQTQAATPPTSSAPHGRPQY</sequence>
<evidence type="ECO:0000313" key="3">
    <source>
        <dbReference type="Proteomes" id="UP000503312"/>
    </source>
</evidence>
<protein>
    <recommendedName>
        <fullName evidence="4">Proline-rich region</fullName>
    </recommendedName>
</protein>
<feature type="signal peptide" evidence="1">
    <location>
        <begin position="1"/>
        <end position="27"/>
    </location>
</feature>
<dbReference type="EMBL" id="CP028942">
    <property type="protein sequence ID" value="QKM64989.1"/>
    <property type="molecule type" value="Genomic_DNA"/>
</dbReference>
<keyword evidence="1" id="KW-0732">Signal</keyword>
<dbReference type="RefSeq" id="WP_173956031.1">
    <property type="nucleotide sequence ID" value="NZ_CP028942.1"/>
</dbReference>
<evidence type="ECO:0008006" key="4">
    <source>
        <dbReference type="Google" id="ProtNLM"/>
    </source>
</evidence>
<reference evidence="2 3" key="1">
    <citation type="submission" date="2018-04" db="EMBL/GenBank/DDBJ databases">
        <title>Polynucleobacter sp. UH21B genome.</title>
        <authorList>
            <person name="Hahn M.W."/>
        </authorList>
    </citation>
    <scope>NUCLEOTIDE SEQUENCE [LARGE SCALE GENOMIC DNA]</scope>
    <source>
        <strain evidence="2 3">MWH-UH21B</strain>
    </source>
</reference>
<evidence type="ECO:0000256" key="1">
    <source>
        <dbReference type="SAM" id="SignalP"/>
    </source>
</evidence>
<dbReference type="PROSITE" id="PS51257">
    <property type="entry name" value="PROKAR_LIPOPROTEIN"/>
    <property type="match status" value="1"/>
</dbReference>
<evidence type="ECO:0000313" key="2">
    <source>
        <dbReference type="EMBL" id="QKM64989.1"/>
    </source>
</evidence>
<dbReference type="Proteomes" id="UP000503312">
    <property type="component" value="Chromosome"/>
</dbReference>
<accession>A0A6M9PW81</accession>
<feature type="chain" id="PRO_5027104472" description="Proline-rich region" evidence="1">
    <location>
        <begin position="28"/>
        <end position="149"/>
    </location>
</feature>
<name>A0A6M9PW81_9BURK</name>
<proteinExistence type="predicted"/>